<protein>
    <submittedName>
        <fullName evidence="1">Uncharacterized protein</fullName>
    </submittedName>
</protein>
<name>A0A6G5A2C8_RHIMP</name>
<evidence type="ECO:0000313" key="1">
    <source>
        <dbReference type="EMBL" id="NIE45124.1"/>
    </source>
</evidence>
<accession>A0A6G5A2C8</accession>
<reference evidence="1" key="1">
    <citation type="submission" date="2020-03" db="EMBL/GenBank/DDBJ databases">
        <title>A transcriptome and proteome of the tick Rhipicephalus microplus shaped by the genetic composition of its hosts and developmental stage.</title>
        <authorList>
            <person name="Garcia G.R."/>
            <person name="Ribeiro J.M.C."/>
            <person name="Maruyama S.R."/>
            <person name="Gardinasse L.G."/>
            <person name="Nelson K."/>
            <person name="Ferreira B.R."/>
            <person name="Andrade T.G."/>
            <person name="Santos I.K.F.M."/>
        </authorList>
    </citation>
    <scope>NUCLEOTIDE SEQUENCE</scope>
    <source>
        <strain evidence="1">NSGR</strain>
        <tissue evidence="1">Salivary glands</tissue>
    </source>
</reference>
<proteinExistence type="predicted"/>
<dbReference type="EMBL" id="GIKN01002851">
    <property type="protein sequence ID" value="NIE45124.1"/>
    <property type="molecule type" value="Transcribed_RNA"/>
</dbReference>
<dbReference type="AlphaFoldDB" id="A0A6G5A2C8"/>
<sequence>MIPCSDPMVILIAAMLILVAFRQREFLKEMSFTLKNVHFQLTLDQFQSEMVAQNELYIFNTNHYHSFLRELACNATCMKLNKKIEHFLNFKMCLVKACAH</sequence>
<organism evidence="1">
    <name type="scientific">Rhipicephalus microplus</name>
    <name type="common">Cattle tick</name>
    <name type="synonym">Boophilus microplus</name>
    <dbReference type="NCBI Taxonomy" id="6941"/>
    <lineage>
        <taxon>Eukaryota</taxon>
        <taxon>Metazoa</taxon>
        <taxon>Ecdysozoa</taxon>
        <taxon>Arthropoda</taxon>
        <taxon>Chelicerata</taxon>
        <taxon>Arachnida</taxon>
        <taxon>Acari</taxon>
        <taxon>Parasitiformes</taxon>
        <taxon>Ixodida</taxon>
        <taxon>Ixodoidea</taxon>
        <taxon>Ixodidae</taxon>
        <taxon>Rhipicephalinae</taxon>
        <taxon>Rhipicephalus</taxon>
        <taxon>Boophilus</taxon>
    </lineage>
</organism>